<dbReference type="SMART" id="SM00507">
    <property type="entry name" value="HNHc"/>
    <property type="match status" value="1"/>
</dbReference>
<keyword evidence="2" id="KW-0540">Nuclease</keyword>
<dbReference type="InterPro" id="IPR052892">
    <property type="entry name" value="NA-targeting_endonuclease"/>
</dbReference>
<keyword evidence="2" id="KW-0378">Hydrolase</keyword>
<dbReference type="Gene3D" id="1.10.30.50">
    <property type="match status" value="1"/>
</dbReference>
<dbReference type="InterPro" id="IPR002711">
    <property type="entry name" value="HNH"/>
</dbReference>
<dbReference type="Proteomes" id="UP000640531">
    <property type="component" value="Unassembled WGS sequence"/>
</dbReference>
<dbReference type="InterPro" id="IPR003615">
    <property type="entry name" value="HNH_nuc"/>
</dbReference>
<name>A0ABR8FPQ2_9NOST</name>
<gene>
    <name evidence="2" type="ORF">H6G59_24900</name>
</gene>
<evidence type="ECO:0000313" key="3">
    <source>
        <dbReference type="Proteomes" id="UP000640531"/>
    </source>
</evidence>
<proteinExistence type="predicted"/>
<dbReference type="PANTHER" id="PTHR33877:SF1">
    <property type="entry name" value="TYPE IV METHYL-DIRECTED RESTRICTION ENZYME ECOKMCRA"/>
    <property type="match status" value="1"/>
</dbReference>
<keyword evidence="2" id="KW-0255">Endonuclease</keyword>
<keyword evidence="3" id="KW-1185">Reference proteome</keyword>
<dbReference type="PANTHER" id="PTHR33877">
    <property type="entry name" value="SLL1193 PROTEIN"/>
    <property type="match status" value="1"/>
</dbReference>
<evidence type="ECO:0000313" key="2">
    <source>
        <dbReference type="EMBL" id="MBD2571072.1"/>
    </source>
</evidence>
<reference evidence="2 3" key="1">
    <citation type="journal article" date="2020" name="ISME J.">
        <title>Comparative genomics reveals insights into cyanobacterial evolution and habitat adaptation.</title>
        <authorList>
            <person name="Chen M.Y."/>
            <person name="Teng W.K."/>
            <person name="Zhao L."/>
            <person name="Hu C.X."/>
            <person name="Zhou Y.K."/>
            <person name="Han B.P."/>
            <person name="Song L.R."/>
            <person name="Shu W.S."/>
        </authorList>
    </citation>
    <scope>NUCLEOTIDE SEQUENCE [LARGE SCALE GENOMIC DNA]</scope>
    <source>
        <strain evidence="2 3">FACHB-196</strain>
    </source>
</reference>
<organism evidence="2 3">
    <name type="scientific">Anabaena lutea FACHB-196</name>
    <dbReference type="NCBI Taxonomy" id="2692881"/>
    <lineage>
        <taxon>Bacteria</taxon>
        <taxon>Bacillati</taxon>
        <taxon>Cyanobacteriota</taxon>
        <taxon>Cyanophyceae</taxon>
        <taxon>Nostocales</taxon>
        <taxon>Nostocaceae</taxon>
        <taxon>Anabaena</taxon>
    </lineage>
</organism>
<comment type="caution">
    <text evidence="2">The sequence shown here is derived from an EMBL/GenBank/DDBJ whole genome shotgun (WGS) entry which is preliminary data.</text>
</comment>
<protein>
    <submittedName>
        <fullName evidence="2">HNH endonuclease</fullName>
    </submittedName>
</protein>
<dbReference type="EMBL" id="JACJST010000036">
    <property type="protein sequence ID" value="MBD2571072.1"/>
    <property type="molecule type" value="Genomic_DNA"/>
</dbReference>
<feature type="domain" description="HNH nuclease" evidence="1">
    <location>
        <begin position="6"/>
        <end position="61"/>
    </location>
</feature>
<dbReference type="GO" id="GO:0004519">
    <property type="term" value="F:endonuclease activity"/>
    <property type="evidence" value="ECO:0007669"/>
    <property type="project" value="UniProtKB-KW"/>
</dbReference>
<dbReference type="Pfam" id="PF01844">
    <property type="entry name" value="HNH"/>
    <property type="match status" value="1"/>
</dbReference>
<dbReference type="RefSeq" id="WP_190720152.1">
    <property type="nucleotide sequence ID" value="NZ_JACJST010000036.1"/>
</dbReference>
<evidence type="ECO:0000259" key="1">
    <source>
        <dbReference type="SMART" id="SM00507"/>
    </source>
</evidence>
<dbReference type="CDD" id="cd00085">
    <property type="entry name" value="HNHc"/>
    <property type="match status" value="1"/>
</dbReference>
<sequence length="150" mass="17388">MVINNFVRLNVRKRAKYLCEYCHSPERSNATPFTIDHIIPQSLGGSDDLNNLALACHRCNQRRYNFRTGIDTETQTEVPLFNPRNQNWSDHFIWTKNGLNIIGTTPIGRATCNRFDFNDQNHDDGFILSSRQLWLTAGWHPPIDDPCQEK</sequence>
<accession>A0ABR8FPQ2</accession>